<dbReference type="InterPro" id="IPR018076">
    <property type="entry name" value="T2SS_GspF_dom"/>
</dbReference>
<comment type="caution">
    <text evidence="8">The sequence shown here is derived from an EMBL/GenBank/DDBJ whole genome shotgun (WGS) entry which is preliminary data.</text>
</comment>
<evidence type="ECO:0000256" key="5">
    <source>
        <dbReference type="ARBA" id="ARBA00023136"/>
    </source>
</evidence>
<evidence type="ECO:0000256" key="6">
    <source>
        <dbReference type="SAM" id="Phobius"/>
    </source>
</evidence>
<keyword evidence="4 6" id="KW-1133">Transmembrane helix</keyword>
<dbReference type="PANTHER" id="PTHR35007:SF2">
    <property type="entry name" value="PILUS ASSEMBLE PROTEIN"/>
    <property type="match status" value="1"/>
</dbReference>
<evidence type="ECO:0000256" key="3">
    <source>
        <dbReference type="ARBA" id="ARBA00022692"/>
    </source>
</evidence>
<organism evidence="8 9">
    <name type="scientific">Kangsaoukella pontilimi</name>
    <dbReference type="NCBI Taxonomy" id="2691042"/>
    <lineage>
        <taxon>Bacteria</taxon>
        <taxon>Pseudomonadati</taxon>
        <taxon>Pseudomonadota</taxon>
        <taxon>Alphaproteobacteria</taxon>
        <taxon>Rhodobacterales</taxon>
        <taxon>Paracoccaceae</taxon>
        <taxon>Kangsaoukella</taxon>
    </lineage>
</organism>
<dbReference type="AlphaFoldDB" id="A0A7C9NGW5"/>
<gene>
    <name evidence="8" type="ORF">GQ651_17980</name>
</gene>
<evidence type="ECO:0000259" key="7">
    <source>
        <dbReference type="Pfam" id="PF00482"/>
    </source>
</evidence>
<evidence type="ECO:0000313" key="8">
    <source>
        <dbReference type="EMBL" id="MXQ09739.1"/>
    </source>
</evidence>
<name>A0A7C9NGW5_9RHOB</name>
<evidence type="ECO:0000256" key="1">
    <source>
        <dbReference type="ARBA" id="ARBA00004651"/>
    </source>
</evidence>
<dbReference type="EMBL" id="WUPT01000005">
    <property type="protein sequence ID" value="MXQ09739.1"/>
    <property type="molecule type" value="Genomic_DNA"/>
</dbReference>
<keyword evidence="5 6" id="KW-0472">Membrane</keyword>
<feature type="transmembrane region" description="Helical" evidence="6">
    <location>
        <begin position="123"/>
        <end position="141"/>
    </location>
</feature>
<feature type="transmembrane region" description="Helical" evidence="6">
    <location>
        <begin position="270"/>
        <end position="293"/>
    </location>
</feature>
<evidence type="ECO:0000256" key="4">
    <source>
        <dbReference type="ARBA" id="ARBA00022989"/>
    </source>
</evidence>
<comment type="subcellular location">
    <subcellularLocation>
        <location evidence="1">Cell membrane</location>
        <topology evidence="1">Multi-pass membrane protein</topology>
    </subcellularLocation>
</comment>
<sequence length="299" mass="32113">MEALFIALAFGTGTLFLGLVVANALSATGDRFQTNLDAEAAGPEASVRVVRALGRTFQPLAAPFHSMSAAMERDLLYAGRPYGGISGREYLAAAMVLSVLVGLAVGALFTLNGALTGQAGLAMLVRWWGVGAVVVFFYFLTDITSAAKRNSDEIEREFPFFLDLAVLVVQAGGTPRKALTKYVEASPGTPLSREIAITARDADATSFDDALRRMIERVRAPSVKAILKNLAQGEKSSGEAEAFYTDQAEELRYLREEMANRAAERLKTNIVLPVFLMLMAIIIGALAPTIVSIRSQGFL</sequence>
<keyword evidence="2" id="KW-1003">Cell membrane</keyword>
<feature type="domain" description="Type II secretion system protein GspF" evidence="7">
    <location>
        <begin position="161"/>
        <end position="288"/>
    </location>
</feature>
<accession>A0A7C9NGW5</accession>
<evidence type="ECO:0000313" key="9">
    <source>
        <dbReference type="Proteomes" id="UP000480350"/>
    </source>
</evidence>
<dbReference type="Proteomes" id="UP000480350">
    <property type="component" value="Unassembled WGS sequence"/>
</dbReference>
<dbReference type="PANTHER" id="PTHR35007">
    <property type="entry name" value="INTEGRAL MEMBRANE PROTEIN-RELATED"/>
    <property type="match status" value="1"/>
</dbReference>
<keyword evidence="9" id="KW-1185">Reference proteome</keyword>
<keyword evidence="3 6" id="KW-0812">Transmembrane</keyword>
<proteinExistence type="predicted"/>
<feature type="transmembrane region" description="Helical" evidence="6">
    <location>
        <begin position="90"/>
        <end position="111"/>
    </location>
</feature>
<dbReference type="GO" id="GO:0005886">
    <property type="term" value="C:plasma membrane"/>
    <property type="evidence" value="ECO:0007669"/>
    <property type="project" value="UniProtKB-SubCell"/>
</dbReference>
<dbReference type="Pfam" id="PF00482">
    <property type="entry name" value="T2SSF"/>
    <property type="match status" value="1"/>
</dbReference>
<reference evidence="8 9" key="1">
    <citation type="submission" date="2019-12" db="EMBL/GenBank/DDBJ databases">
        <authorList>
            <person name="Lee S.D."/>
        </authorList>
    </citation>
    <scope>NUCLEOTIDE SEQUENCE [LARGE SCALE GENOMIC DNA]</scope>
    <source>
        <strain evidence="8 9">GH1-50</strain>
    </source>
</reference>
<reference evidence="8 9" key="2">
    <citation type="submission" date="2020-03" db="EMBL/GenBank/DDBJ databases">
        <title>Kangsaoukella pontilimi gen. nov., sp. nov., a new member of the family Rhodobacteraceae isolated from a tidal mudflat.</title>
        <authorList>
            <person name="Kim I.S."/>
        </authorList>
    </citation>
    <scope>NUCLEOTIDE SEQUENCE [LARGE SCALE GENOMIC DNA]</scope>
    <source>
        <strain evidence="8 9">GH1-50</strain>
    </source>
</reference>
<evidence type="ECO:0000256" key="2">
    <source>
        <dbReference type="ARBA" id="ARBA00022475"/>
    </source>
</evidence>
<protein>
    <recommendedName>
        <fullName evidence="7">Type II secretion system protein GspF domain-containing protein</fullName>
    </recommendedName>
</protein>
<dbReference type="RefSeq" id="WP_160765665.1">
    <property type="nucleotide sequence ID" value="NZ_WUPT01000005.1"/>
</dbReference>